<comment type="similarity">
    <text evidence="2 15">In the C-terminal section; belongs to the peptidase M41 family.</text>
</comment>
<comment type="similarity">
    <text evidence="16">Belongs to the AAA ATPase family.</text>
</comment>
<proteinExistence type="inferred from homology"/>
<evidence type="ECO:0000256" key="12">
    <source>
        <dbReference type="ARBA" id="ARBA00023049"/>
    </source>
</evidence>
<keyword evidence="7 15" id="KW-0547">Nucleotide-binding</keyword>
<dbReference type="EC" id="3.4.24.-" evidence="15"/>
<dbReference type="GO" id="GO:0004222">
    <property type="term" value="F:metalloendopeptidase activity"/>
    <property type="evidence" value="ECO:0007669"/>
    <property type="project" value="InterPro"/>
</dbReference>
<dbReference type="GO" id="GO:0005524">
    <property type="term" value="F:ATP binding"/>
    <property type="evidence" value="ECO:0007669"/>
    <property type="project" value="UniProtKB-UniRule"/>
</dbReference>
<feature type="transmembrane region" description="Helical" evidence="15">
    <location>
        <begin position="104"/>
        <end position="125"/>
    </location>
</feature>
<evidence type="ECO:0000259" key="18">
    <source>
        <dbReference type="SMART" id="SM00382"/>
    </source>
</evidence>
<dbReference type="Pfam" id="PF06480">
    <property type="entry name" value="FtsH_ext"/>
    <property type="match status" value="1"/>
</dbReference>
<comment type="similarity">
    <text evidence="14 15">In the central section; belongs to the AAA ATPase family.</text>
</comment>
<dbReference type="FunFam" id="3.40.50.300:FF:000001">
    <property type="entry name" value="ATP-dependent zinc metalloprotease FtsH"/>
    <property type="match status" value="1"/>
</dbReference>
<evidence type="ECO:0000256" key="6">
    <source>
        <dbReference type="ARBA" id="ARBA00022723"/>
    </source>
</evidence>
<reference evidence="19" key="1">
    <citation type="journal article" date="2020" name="mSystems">
        <title>Genome- and Community-Level Interaction Insights into Carbon Utilization and Element Cycling Functions of Hydrothermarchaeota in Hydrothermal Sediment.</title>
        <authorList>
            <person name="Zhou Z."/>
            <person name="Liu Y."/>
            <person name="Xu W."/>
            <person name="Pan J."/>
            <person name="Luo Z.H."/>
            <person name="Li M."/>
        </authorList>
    </citation>
    <scope>NUCLEOTIDE SEQUENCE [LARGE SCALE GENOMIC DNA]</scope>
    <source>
        <strain evidence="19">SpSt-788</strain>
    </source>
</reference>
<dbReference type="Pfam" id="PF17862">
    <property type="entry name" value="AAA_lid_3"/>
    <property type="match status" value="1"/>
</dbReference>
<feature type="binding site" evidence="15">
    <location>
        <position position="419"/>
    </location>
    <ligand>
        <name>Zn(2+)</name>
        <dbReference type="ChEBI" id="CHEBI:29105"/>
        <note>catalytic</note>
    </ligand>
</feature>
<dbReference type="Gene3D" id="3.30.720.210">
    <property type="match status" value="1"/>
</dbReference>
<comment type="subcellular location">
    <subcellularLocation>
        <location evidence="15">Cell membrane</location>
        <topology evidence="15">Multi-pass membrane protein</topology>
        <orientation evidence="15">Cytoplasmic side</orientation>
    </subcellularLocation>
    <subcellularLocation>
        <location evidence="1">Membrane</location>
    </subcellularLocation>
</comment>
<accession>A0A7C4AIV1</accession>
<keyword evidence="3 15" id="KW-1003">Cell membrane</keyword>
<dbReference type="InterPro" id="IPR003959">
    <property type="entry name" value="ATPase_AAA_core"/>
</dbReference>
<comment type="cofactor">
    <cofactor evidence="15">
        <name>Zn(2+)</name>
        <dbReference type="ChEBI" id="CHEBI:29105"/>
    </cofactor>
    <text evidence="15">Binds 1 zinc ion per subunit.</text>
</comment>
<dbReference type="NCBIfam" id="TIGR01241">
    <property type="entry name" value="FtsH_fam"/>
    <property type="match status" value="1"/>
</dbReference>
<feature type="binding site" evidence="15">
    <location>
        <position position="495"/>
    </location>
    <ligand>
        <name>Zn(2+)</name>
        <dbReference type="ChEBI" id="CHEBI:29105"/>
        <note>catalytic</note>
    </ligand>
</feature>
<evidence type="ECO:0000256" key="17">
    <source>
        <dbReference type="SAM" id="Coils"/>
    </source>
</evidence>
<dbReference type="FunFam" id="1.20.58.760:FF:000001">
    <property type="entry name" value="ATP-dependent zinc metalloprotease FtsH"/>
    <property type="match status" value="1"/>
</dbReference>
<dbReference type="FunFam" id="1.10.8.60:FF:000001">
    <property type="entry name" value="ATP-dependent zinc metalloprotease FtsH"/>
    <property type="match status" value="1"/>
</dbReference>
<dbReference type="InterPro" id="IPR027417">
    <property type="entry name" value="P-loop_NTPase"/>
</dbReference>
<dbReference type="Pfam" id="PF01434">
    <property type="entry name" value="Peptidase_M41"/>
    <property type="match status" value="1"/>
</dbReference>
<dbReference type="InterPro" id="IPR000642">
    <property type="entry name" value="Peptidase_M41"/>
</dbReference>
<evidence type="ECO:0000256" key="8">
    <source>
        <dbReference type="ARBA" id="ARBA00022801"/>
    </source>
</evidence>
<dbReference type="InterPro" id="IPR003960">
    <property type="entry name" value="ATPase_AAA_CS"/>
</dbReference>
<dbReference type="GO" id="GO:0008270">
    <property type="term" value="F:zinc ion binding"/>
    <property type="evidence" value="ECO:0007669"/>
    <property type="project" value="UniProtKB-UniRule"/>
</dbReference>
<dbReference type="InterPro" id="IPR041569">
    <property type="entry name" value="AAA_lid_3"/>
</dbReference>
<dbReference type="Gene3D" id="1.10.8.60">
    <property type="match status" value="1"/>
</dbReference>
<keyword evidence="17" id="KW-0175">Coiled coil</keyword>
<dbReference type="SUPFAM" id="SSF140990">
    <property type="entry name" value="FtsH protease domain-like"/>
    <property type="match status" value="1"/>
</dbReference>
<keyword evidence="10 15" id="KW-0067">ATP-binding</keyword>
<dbReference type="GO" id="GO:0016887">
    <property type="term" value="F:ATP hydrolysis activity"/>
    <property type="evidence" value="ECO:0007669"/>
    <property type="project" value="UniProtKB-UniRule"/>
</dbReference>
<comment type="function">
    <text evidence="15">Acts as a processive, ATP-dependent zinc metallopeptidase for both cytoplasmic and membrane proteins. Plays a role in the quality control of integral membrane proteins.</text>
</comment>
<evidence type="ECO:0000256" key="7">
    <source>
        <dbReference type="ARBA" id="ARBA00022741"/>
    </source>
</evidence>
<protein>
    <recommendedName>
        <fullName evidence="15">ATP-dependent zinc metalloprotease FtsH</fullName>
        <ecNumber evidence="15">3.4.24.-</ecNumber>
    </recommendedName>
</protein>
<dbReference type="PANTHER" id="PTHR23076">
    <property type="entry name" value="METALLOPROTEASE M41 FTSH"/>
    <property type="match status" value="1"/>
</dbReference>
<evidence type="ECO:0000256" key="14">
    <source>
        <dbReference type="ARBA" id="ARBA00061570"/>
    </source>
</evidence>
<dbReference type="SMART" id="SM00382">
    <property type="entry name" value="AAA"/>
    <property type="match status" value="1"/>
</dbReference>
<keyword evidence="6 15" id="KW-0479">Metal-binding</keyword>
<dbReference type="GO" id="GO:0030163">
    <property type="term" value="P:protein catabolic process"/>
    <property type="evidence" value="ECO:0007669"/>
    <property type="project" value="UniProtKB-UniRule"/>
</dbReference>
<dbReference type="AlphaFoldDB" id="A0A7C4AIV1"/>
<feature type="coiled-coil region" evidence="17">
    <location>
        <begin position="570"/>
        <end position="602"/>
    </location>
</feature>
<feature type="binding site" evidence="15">
    <location>
        <begin position="197"/>
        <end position="204"/>
    </location>
    <ligand>
        <name>ATP</name>
        <dbReference type="ChEBI" id="CHEBI:30616"/>
    </ligand>
</feature>
<evidence type="ECO:0000256" key="11">
    <source>
        <dbReference type="ARBA" id="ARBA00022989"/>
    </source>
</evidence>
<evidence type="ECO:0000256" key="1">
    <source>
        <dbReference type="ARBA" id="ARBA00004370"/>
    </source>
</evidence>
<dbReference type="InterPro" id="IPR037219">
    <property type="entry name" value="Peptidase_M41-like"/>
</dbReference>
<feature type="domain" description="AAA+ ATPase" evidence="18">
    <location>
        <begin position="189"/>
        <end position="328"/>
    </location>
</feature>
<dbReference type="GO" id="GO:0005886">
    <property type="term" value="C:plasma membrane"/>
    <property type="evidence" value="ECO:0007669"/>
    <property type="project" value="UniProtKB-SubCell"/>
</dbReference>
<evidence type="ECO:0000256" key="10">
    <source>
        <dbReference type="ARBA" id="ARBA00022840"/>
    </source>
</evidence>
<keyword evidence="9 15" id="KW-0862">Zinc</keyword>
<dbReference type="HAMAP" id="MF_01458">
    <property type="entry name" value="FtsH"/>
    <property type="match status" value="1"/>
</dbReference>
<gene>
    <name evidence="15" type="primary">ftsH</name>
    <name evidence="19" type="ORF">ENV75_01605</name>
</gene>
<evidence type="ECO:0000256" key="15">
    <source>
        <dbReference type="HAMAP-Rule" id="MF_01458"/>
    </source>
</evidence>
<comment type="subunit">
    <text evidence="15">Homohexamer.</text>
</comment>
<evidence type="ECO:0000256" key="3">
    <source>
        <dbReference type="ARBA" id="ARBA00022475"/>
    </source>
</evidence>
<evidence type="ECO:0000313" key="19">
    <source>
        <dbReference type="EMBL" id="HGG99136.1"/>
    </source>
</evidence>
<keyword evidence="11 15" id="KW-1133">Transmembrane helix</keyword>
<dbReference type="Pfam" id="PF00004">
    <property type="entry name" value="AAA"/>
    <property type="match status" value="1"/>
</dbReference>
<evidence type="ECO:0000256" key="2">
    <source>
        <dbReference type="ARBA" id="ARBA00010044"/>
    </source>
</evidence>
<evidence type="ECO:0000256" key="13">
    <source>
        <dbReference type="ARBA" id="ARBA00023136"/>
    </source>
</evidence>
<evidence type="ECO:0000256" key="5">
    <source>
        <dbReference type="ARBA" id="ARBA00022692"/>
    </source>
</evidence>
<keyword evidence="13 15" id="KW-0472">Membrane</keyword>
<organism evidence="19">
    <name type="scientific">Thermodesulfovibrio aggregans</name>
    <dbReference type="NCBI Taxonomy" id="86166"/>
    <lineage>
        <taxon>Bacteria</taxon>
        <taxon>Pseudomonadati</taxon>
        <taxon>Nitrospirota</taxon>
        <taxon>Thermodesulfovibrionia</taxon>
        <taxon>Thermodesulfovibrionales</taxon>
        <taxon>Thermodesulfovibrionaceae</taxon>
        <taxon>Thermodesulfovibrio</taxon>
    </lineage>
</organism>
<evidence type="ECO:0000256" key="4">
    <source>
        <dbReference type="ARBA" id="ARBA00022670"/>
    </source>
</evidence>
<evidence type="ECO:0000256" key="16">
    <source>
        <dbReference type="RuleBase" id="RU003651"/>
    </source>
</evidence>
<keyword evidence="4 15" id="KW-0645">Protease</keyword>
<comment type="caution">
    <text evidence="19">The sequence shown here is derived from an EMBL/GenBank/DDBJ whole genome shotgun (WGS) entry which is preliminary data.</text>
</comment>
<dbReference type="GO" id="GO:0006508">
    <property type="term" value="P:proteolysis"/>
    <property type="evidence" value="ECO:0007669"/>
    <property type="project" value="UniProtKB-KW"/>
</dbReference>
<evidence type="ECO:0000256" key="9">
    <source>
        <dbReference type="ARBA" id="ARBA00022833"/>
    </source>
</evidence>
<feature type="transmembrane region" description="Helical" evidence="15">
    <location>
        <begin position="12"/>
        <end position="31"/>
    </location>
</feature>
<keyword evidence="8 15" id="KW-0378">Hydrolase</keyword>
<dbReference type="PROSITE" id="PS00674">
    <property type="entry name" value="AAA"/>
    <property type="match status" value="1"/>
</dbReference>
<dbReference type="EMBL" id="DTHO01000014">
    <property type="protein sequence ID" value="HGG99136.1"/>
    <property type="molecule type" value="Genomic_DNA"/>
</dbReference>
<name>A0A7C4AIV1_9BACT</name>
<dbReference type="Gene3D" id="1.20.58.760">
    <property type="entry name" value="Peptidase M41"/>
    <property type="match status" value="1"/>
</dbReference>
<dbReference type="InterPro" id="IPR005936">
    <property type="entry name" value="FtsH"/>
</dbReference>
<dbReference type="PANTHER" id="PTHR23076:SF97">
    <property type="entry name" value="ATP-DEPENDENT ZINC METALLOPROTEASE YME1L1"/>
    <property type="match status" value="1"/>
</dbReference>
<dbReference type="Gene3D" id="3.40.50.300">
    <property type="entry name" value="P-loop containing nucleotide triphosphate hydrolases"/>
    <property type="match status" value="1"/>
</dbReference>
<feature type="binding site" evidence="15">
    <location>
        <position position="423"/>
    </location>
    <ligand>
        <name>Zn(2+)</name>
        <dbReference type="ChEBI" id="CHEBI:29105"/>
        <note>catalytic</note>
    </ligand>
</feature>
<keyword evidence="5 15" id="KW-0812">Transmembrane</keyword>
<dbReference type="InterPro" id="IPR003593">
    <property type="entry name" value="AAA+_ATPase"/>
</dbReference>
<dbReference type="InterPro" id="IPR011546">
    <property type="entry name" value="Pept_M41_FtsH_extracell"/>
</dbReference>
<keyword evidence="12 15" id="KW-0482">Metalloprotease</keyword>
<feature type="active site" evidence="15">
    <location>
        <position position="420"/>
    </location>
</feature>
<dbReference type="GO" id="GO:0004176">
    <property type="term" value="F:ATP-dependent peptidase activity"/>
    <property type="evidence" value="ECO:0007669"/>
    <property type="project" value="InterPro"/>
</dbReference>
<dbReference type="CDD" id="cd19501">
    <property type="entry name" value="RecA-like_FtsH"/>
    <property type="match status" value="1"/>
</dbReference>
<sequence length="603" mass="66877">MNGQAKGNFKTLIVWLIIGICIIALFNILSVPTKTEKEIIFSEFITKMRTNQVEEVLIKDNTITGRFKDGGQFKTYYLNYPDLINELSSHGVKISVKPPQETPWYVNFLISWGPVIFLVFLWIMFMKQMQAGSSRAMSFGKARAKMISNKAVKVTFSDVAGIDEVKEEVKEIVDFLTNPQKYIKLGAKIPKGILLVGPPGTGKTLLAKAIAGEAGVPFFSISGSDFVEMFVGVGASRVRDLFDQAKKNSPCIVFIDEIDAVGRQRGAGLGGGHDEREQTLNQLLVEMDGFESNEGIIVLAATNRPDVLDPALLRPGRFDRQIVVPLPDVKGRLEILKVHTKNVPLGSDVDLEKIARGTPGFSGADLANLVNEAALIAARRNSETVHMNDFESAKDKVLMGVERKSMVLSEEERRITAYHEAGHALVAKLTPAADPIHKVSIIPRGRALGVTQQLPLDDRYTYSKEYLYGTLKVLLGGRVAEEIALQTMTTGAGNDLERATELARKMVTEWGMSERMGPLTFGKREEHVFLGREIAKHRDYSDKTAEEIDEETKRIVTEAYCQTKELLQQNRDLLDAIAKALLERETLEAAEIDEIINELKKAA</sequence>
<dbReference type="SUPFAM" id="SSF52540">
    <property type="entry name" value="P-loop containing nucleoside triphosphate hydrolases"/>
    <property type="match status" value="1"/>
</dbReference>